<accession>A0A2K3L9Q2</accession>
<keyword evidence="2" id="KW-1133">Transmembrane helix</keyword>
<evidence type="ECO:0000313" key="4">
    <source>
        <dbReference type="Proteomes" id="UP000236291"/>
    </source>
</evidence>
<dbReference type="EMBL" id="ASHM01028759">
    <property type="protein sequence ID" value="PNX75253.1"/>
    <property type="molecule type" value="Genomic_DNA"/>
</dbReference>
<dbReference type="AlphaFoldDB" id="A0A2K3L9Q2"/>
<feature type="region of interest" description="Disordered" evidence="1">
    <location>
        <begin position="90"/>
        <end position="119"/>
    </location>
</feature>
<reference evidence="3 4" key="2">
    <citation type="journal article" date="2017" name="Front. Plant Sci.">
        <title>Gene Classification and Mining of Molecular Markers Useful in Red Clover (Trifolium pratense) Breeding.</title>
        <authorList>
            <person name="Istvanek J."/>
            <person name="Dluhosova J."/>
            <person name="Dluhos P."/>
            <person name="Patkova L."/>
            <person name="Nedelnik J."/>
            <person name="Repkova J."/>
        </authorList>
    </citation>
    <scope>NUCLEOTIDE SEQUENCE [LARGE SCALE GENOMIC DNA]</scope>
    <source>
        <strain evidence="4">cv. Tatra</strain>
        <tissue evidence="3">Young leaves</tissue>
    </source>
</reference>
<evidence type="ECO:0000313" key="3">
    <source>
        <dbReference type="EMBL" id="PNX75253.1"/>
    </source>
</evidence>
<name>A0A2K3L9Q2_TRIPR</name>
<comment type="caution">
    <text evidence="3">The sequence shown here is derived from an EMBL/GenBank/DDBJ whole genome shotgun (WGS) entry which is preliminary data.</text>
</comment>
<organism evidence="3 4">
    <name type="scientific">Trifolium pratense</name>
    <name type="common">Red clover</name>
    <dbReference type="NCBI Taxonomy" id="57577"/>
    <lineage>
        <taxon>Eukaryota</taxon>
        <taxon>Viridiplantae</taxon>
        <taxon>Streptophyta</taxon>
        <taxon>Embryophyta</taxon>
        <taxon>Tracheophyta</taxon>
        <taxon>Spermatophyta</taxon>
        <taxon>Magnoliopsida</taxon>
        <taxon>eudicotyledons</taxon>
        <taxon>Gunneridae</taxon>
        <taxon>Pentapetalae</taxon>
        <taxon>rosids</taxon>
        <taxon>fabids</taxon>
        <taxon>Fabales</taxon>
        <taxon>Fabaceae</taxon>
        <taxon>Papilionoideae</taxon>
        <taxon>50 kb inversion clade</taxon>
        <taxon>NPAAA clade</taxon>
        <taxon>Hologalegina</taxon>
        <taxon>IRL clade</taxon>
        <taxon>Trifolieae</taxon>
        <taxon>Trifolium</taxon>
    </lineage>
</organism>
<reference evidence="3 4" key="1">
    <citation type="journal article" date="2014" name="Am. J. Bot.">
        <title>Genome assembly and annotation for red clover (Trifolium pratense; Fabaceae).</title>
        <authorList>
            <person name="Istvanek J."/>
            <person name="Jaros M."/>
            <person name="Krenek A."/>
            <person name="Repkova J."/>
        </authorList>
    </citation>
    <scope>NUCLEOTIDE SEQUENCE [LARGE SCALE GENOMIC DNA]</scope>
    <source>
        <strain evidence="4">cv. Tatra</strain>
        <tissue evidence="3">Young leaves</tissue>
    </source>
</reference>
<proteinExistence type="predicted"/>
<gene>
    <name evidence="3" type="ORF">L195_g031186</name>
</gene>
<feature type="transmembrane region" description="Helical" evidence="2">
    <location>
        <begin position="33"/>
        <end position="52"/>
    </location>
</feature>
<keyword evidence="2" id="KW-0472">Membrane</keyword>
<evidence type="ECO:0000256" key="2">
    <source>
        <dbReference type="SAM" id="Phobius"/>
    </source>
</evidence>
<keyword evidence="2" id="KW-0812">Transmembrane</keyword>
<protein>
    <submittedName>
        <fullName evidence="3">Uncharacterized protein</fullName>
    </submittedName>
</protein>
<dbReference type="Proteomes" id="UP000236291">
    <property type="component" value="Unassembled WGS sequence"/>
</dbReference>
<evidence type="ECO:0000256" key="1">
    <source>
        <dbReference type="SAM" id="MobiDB-lite"/>
    </source>
</evidence>
<sequence>MDLHSSLPLHAASPFVLLAVVRGLPHGLLQRAKSLVAAFGLIVSCMTFFPFVSCGRINVALTDELVNRPSPPPSLPLSLLHLKEKKKMNIKERKGGSKLRSLKHNNQQCDKKVTGNVSA</sequence>